<dbReference type="Proteomes" id="UP000246635">
    <property type="component" value="Unassembled WGS sequence"/>
</dbReference>
<gene>
    <name evidence="5" type="ORF">DFQ01_12131</name>
</gene>
<protein>
    <submittedName>
        <fullName evidence="5">NAD-dependent epimerase/dehydratase family protein</fullName>
    </submittedName>
</protein>
<dbReference type="Gene3D" id="3.40.50.720">
    <property type="entry name" value="NAD(P)-binding Rossmann-like Domain"/>
    <property type="match status" value="1"/>
</dbReference>
<keyword evidence="2" id="KW-0472">Membrane</keyword>
<dbReference type="InterPro" id="IPR036291">
    <property type="entry name" value="NAD(P)-bd_dom_sf"/>
</dbReference>
<feature type="compositionally biased region" description="Polar residues" evidence="3">
    <location>
        <begin position="251"/>
        <end position="261"/>
    </location>
</feature>
<dbReference type="InterPro" id="IPR001509">
    <property type="entry name" value="Epimerase_deHydtase"/>
</dbReference>
<evidence type="ECO:0000313" key="5">
    <source>
        <dbReference type="EMBL" id="PWV97389.1"/>
    </source>
</evidence>
<evidence type="ECO:0000256" key="3">
    <source>
        <dbReference type="SAM" id="MobiDB-lite"/>
    </source>
</evidence>
<dbReference type="PANTHER" id="PTHR14097">
    <property type="entry name" value="OXIDOREDUCTASE HTATIP2"/>
    <property type="match status" value="1"/>
</dbReference>
<comment type="subcellular location">
    <subcellularLocation>
        <location evidence="1">Membrane</location>
    </subcellularLocation>
</comment>
<dbReference type="EMBL" id="QGTQ01000021">
    <property type="protein sequence ID" value="PWV97389.1"/>
    <property type="molecule type" value="Genomic_DNA"/>
</dbReference>
<dbReference type="SUPFAM" id="SSF51735">
    <property type="entry name" value="NAD(P)-binding Rossmann-fold domains"/>
    <property type="match status" value="1"/>
</dbReference>
<evidence type="ECO:0000259" key="4">
    <source>
        <dbReference type="Pfam" id="PF01370"/>
    </source>
</evidence>
<dbReference type="Pfam" id="PF01370">
    <property type="entry name" value="Epimerase"/>
    <property type="match status" value="1"/>
</dbReference>
<accession>A0A2V2YP25</accession>
<reference evidence="5 6" key="1">
    <citation type="submission" date="2018-05" db="EMBL/GenBank/DDBJ databases">
        <title>Genomic Encyclopedia of Type Strains, Phase III (KMG-III): the genomes of soil and plant-associated and newly described type strains.</title>
        <authorList>
            <person name="Whitman W."/>
        </authorList>
    </citation>
    <scope>NUCLEOTIDE SEQUENCE [LARGE SCALE GENOMIC DNA]</scope>
    <source>
        <strain evidence="5 6">CECT 5696</strain>
    </source>
</reference>
<evidence type="ECO:0000313" key="6">
    <source>
        <dbReference type="Proteomes" id="UP000246635"/>
    </source>
</evidence>
<evidence type="ECO:0000256" key="1">
    <source>
        <dbReference type="ARBA" id="ARBA00004370"/>
    </source>
</evidence>
<dbReference type="AlphaFoldDB" id="A0A2V2YP25"/>
<comment type="caution">
    <text evidence="5">The sequence shown here is derived from an EMBL/GenBank/DDBJ whole genome shotgun (WGS) entry which is preliminary data.</text>
</comment>
<feature type="domain" description="NAD-dependent epimerase/dehydratase" evidence="4">
    <location>
        <begin position="17"/>
        <end position="133"/>
    </location>
</feature>
<dbReference type="GO" id="GO:0016020">
    <property type="term" value="C:membrane"/>
    <property type="evidence" value="ECO:0007669"/>
    <property type="project" value="UniProtKB-SubCell"/>
</dbReference>
<dbReference type="PANTHER" id="PTHR14097:SF7">
    <property type="entry name" value="OXIDOREDUCTASE HTATIP2"/>
    <property type="match status" value="1"/>
</dbReference>
<name>A0A2V2YP25_9BACL</name>
<keyword evidence="6" id="KW-1185">Reference proteome</keyword>
<dbReference type="RefSeq" id="WP_245946819.1">
    <property type="nucleotide sequence ID" value="NZ_CP054613.1"/>
</dbReference>
<evidence type="ECO:0000256" key="2">
    <source>
        <dbReference type="ARBA" id="ARBA00023136"/>
    </source>
</evidence>
<organism evidence="5 6">
    <name type="scientific">Paenibacillus cellulosilyticus</name>
    <dbReference type="NCBI Taxonomy" id="375489"/>
    <lineage>
        <taxon>Bacteria</taxon>
        <taxon>Bacillati</taxon>
        <taxon>Bacillota</taxon>
        <taxon>Bacilli</taxon>
        <taxon>Bacillales</taxon>
        <taxon>Paenibacillaceae</taxon>
        <taxon>Paenibacillus</taxon>
    </lineage>
</organism>
<feature type="region of interest" description="Disordered" evidence="3">
    <location>
        <begin position="241"/>
        <end position="261"/>
    </location>
</feature>
<proteinExistence type="predicted"/>
<sequence length="261" mass="28189">MERNQSRSAPAMEYRALLVGATGLVGSALLRRLLAQPSCISLTVLARRPLDGASGRVVAAAGVHASKLRVIVADFDRMYEALSDVEADVVYCSLGTTIRKAKTKEAFRKVDLDYPLVLGEWAKARQARKYVAVTAMGASTTSPFFYSRVKGELEEELAELKLPELHLFRPSLLLGKRQEVRFGELLGSWAALAIRPLMLGALKRYRPISGDAVAAAMLQAGTRMATEGVYVYNSADTAELGAPSQGRDGSMNDSTDSGMMG</sequence>